<keyword evidence="5 13" id="KW-1003">Cell membrane</keyword>
<keyword evidence="6 13" id="KW-0812">Transmembrane</keyword>
<dbReference type="EMBL" id="JACWUN010000006">
    <property type="protein sequence ID" value="MBD1400443.1"/>
    <property type="molecule type" value="Genomic_DNA"/>
</dbReference>
<keyword evidence="15" id="KW-0969">Cilium</keyword>
<keyword evidence="8 13" id="KW-0653">Protein transport</keyword>
<comment type="subcellular location">
    <subcellularLocation>
        <location evidence="1">Cell membrane</location>
        <topology evidence="1">Multi-pass membrane protein</topology>
    </subcellularLocation>
</comment>
<evidence type="ECO:0000256" key="9">
    <source>
        <dbReference type="ARBA" id="ARBA00022989"/>
    </source>
</evidence>
<evidence type="ECO:0000256" key="2">
    <source>
        <dbReference type="ARBA" id="ARBA00010690"/>
    </source>
</evidence>
<feature type="transmembrane region" description="Helical" evidence="13">
    <location>
        <begin position="146"/>
        <end position="165"/>
    </location>
</feature>
<name>A0A8J6QX24_9BACT</name>
<evidence type="ECO:0000256" key="12">
    <source>
        <dbReference type="ARBA" id="ARBA00025078"/>
    </source>
</evidence>
<evidence type="ECO:0000256" key="4">
    <source>
        <dbReference type="ARBA" id="ARBA00022448"/>
    </source>
</evidence>
<dbReference type="PRINTS" id="PR00950">
    <property type="entry name" value="TYPE3IMSPROT"/>
</dbReference>
<dbReference type="NCBIfam" id="TIGR00328">
    <property type="entry name" value="flhB"/>
    <property type="match status" value="1"/>
</dbReference>
<comment type="caution">
    <text evidence="15">The sequence shown here is derived from an EMBL/GenBank/DDBJ whole genome shotgun (WGS) entry which is preliminary data.</text>
</comment>
<organism evidence="15 16">
    <name type="scientific">Pelovirga terrestris</name>
    <dbReference type="NCBI Taxonomy" id="2771352"/>
    <lineage>
        <taxon>Bacteria</taxon>
        <taxon>Pseudomonadati</taxon>
        <taxon>Thermodesulfobacteriota</taxon>
        <taxon>Desulfuromonadia</taxon>
        <taxon>Geobacterales</taxon>
        <taxon>Geobacteraceae</taxon>
        <taxon>Pelovirga</taxon>
    </lineage>
</organism>
<dbReference type="GO" id="GO:0044780">
    <property type="term" value="P:bacterial-type flagellum assembly"/>
    <property type="evidence" value="ECO:0007669"/>
    <property type="project" value="InterPro"/>
</dbReference>
<evidence type="ECO:0000256" key="8">
    <source>
        <dbReference type="ARBA" id="ARBA00022927"/>
    </source>
</evidence>
<evidence type="ECO:0000256" key="6">
    <source>
        <dbReference type="ARBA" id="ARBA00022692"/>
    </source>
</evidence>
<feature type="transmembrane region" description="Helical" evidence="13">
    <location>
        <begin position="92"/>
        <end position="112"/>
    </location>
</feature>
<keyword evidence="7 13" id="KW-1005">Bacterial flagellum biogenesis</keyword>
<dbReference type="FunFam" id="3.40.1690.10:FF:000001">
    <property type="entry name" value="Flagellar biosynthetic protein FlhB"/>
    <property type="match status" value="1"/>
</dbReference>
<dbReference type="Gene3D" id="3.40.1690.10">
    <property type="entry name" value="secretion proteins EscU"/>
    <property type="match status" value="1"/>
</dbReference>
<protein>
    <recommendedName>
        <fullName evidence="3 13">Flagellar biosynthetic protein FlhB</fullName>
    </recommendedName>
</protein>
<feature type="transmembrane region" description="Helical" evidence="13">
    <location>
        <begin position="33"/>
        <end position="54"/>
    </location>
</feature>
<evidence type="ECO:0000256" key="10">
    <source>
        <dbReference type="ARBA" id="ARBA00023136"/>
    </source>
</evidence>
<dbReference type="Proteomes" id="UP000632828">
    <property type="component" value="Unassembled WGS sequence"/>
</dbReference>
<evidence type="ECO:0000256" key="11">
    <source>
        <dbReference type="ARBA" id="ARBA00023225"/>
    </source>
</evidence>
<keyword evidence="11 13" id="KW-1006">Bacterial flagellum protein export</keyword>
<evidence type="ECO:0000313" key="15">
    <source>
        <dbReference type="EMBL" id="MBD1400443.1"/>
    </source>
</evidence>
<keyword evidence="16" id="KW-1185">Reference proteome</keyword>
<comment type="similarity">
    <text evidence="2 13">Belongs to the type III secretion exporter family.</text>
</comment>
<keyword evidence="9 13" id="KW-1133">Transmembrane helix</keyword>
<evidence type="ECO:0000313" key="16">
    <source>
        <dbReference type="Proteomes" id="UP000632828"/>
    </source>
</evidence>
<evidence type="ECO:0000256" key="7">
    <source>
        <dbReference type="ARBA" id="ARBA00022795"/>
    </source>
</evidence>
<reference evidence="15" key="1">
    <citation type="submission" date="2020-09" db="EMBL/GenBank/DDBJ databases">
        <title>Pelobacter alkaliphilus sp. nov., a novel anaerobic arsenate-reducing bacterium from terrestrial mud volcano.</title>
        <authorList>
            <person name="Khomyakova M.A."/>
            <person name="Merkel A.Y."/>
            <person name="Slobodkin A.I."/>
        </authorList>
    </citation>
    <scope>NUCLEOTIDE SEQUENCE</scope>
    <source>
        <strain evidence="15">M08fum</strain>
    </source>
</reference>
<dbReference type="SUPFAM" id="SSF160544">
    <property type="entry name" value="EscU C-terminal domain-like"/>
    <property type="match status" value="1"/>
</dbReference>
<evidence type="ECO:0000256" key="3">
    <source>
        <dbReference type="ARBA" id="ARBA00021622"/>
    </source>
</evidence>
<evidence type="ECO:0000256" key="1">
    <source>
        <dbReference type="ARBA" id="ARBA00004651"/>
    </source>
</evidence>
<keyword evidence="10 13" id="KW-0472">Membrane</keyword>
<comment type="function">
    <text evidence="12 13">Required for formation of the rod structure in the basal body of the flagellar apparatus. Together with FliI and FliH, may constitute the export apparatus of flagellin.</text>
</comment>
<dbReference type="InterPro" id="IPR006135">
    <property type="entry name" value="T3SS_substrate_exporter"/>
</dbReference>
<evidence type="ECO:0000256" key="5">
    <source>
        <dbReference type="ARBA" id="ARBA00022475"/>
    </source>
</evidence>
<keyword evidence="4 13" id="KW-0813">Transport</keyword>
<dbReference type="PANTHER" id="PTHR30531:SF12">
    <property type="entry name" value="FLAGELLAR BIOSYNTHETIC PROTEIN FLHB"/>
    <property type="match status" value="1"/>
</dbReference>
<evidence type="ECO:0000256" key="13">
    <source>
        <dbReference type="RuleBase" id="RU364091"/>
    </source>
</evidence>
<proteinExistence type="inferred from homology"/>
<accession>A0A8J6QX24</accession>
<keyword evidence="15" id="KW-0282">Flagellum</keyword>
<dbReference type="Gene3D" id="6.10.250.2080">
    <property type="match status" value="1"/>
</dbReference>
<evidence type="ECO:0000256" key="14">
    <source>
        <dbReference type="SAM" id="MobiDB-lite"/>
    </source>
</evidence>
<gene>
    <name evidence="13 15" type="primary">flhB</name>
    <name evidence="15" type="ORF">ICT70_07145</name>
</gene>
<dbReference type="AlphaFoldDB" id="A0A8J6QX24"/>
<feature type="transmembrane region" description="Helical" evidence="13">
    <location>
        <begin position="185"/>
        <end position="211"/>
    </location>
</feature>
<sequence>MAEDSGQERTETATTKRRNDFREKGQVAQSKEVTTAGLFTLSLLLWFFYAHPFWQNLENLYVVSLVRIRDYAVTPPDVVALAWGLGGALGKLLWPIFFVSLFVGFLSSFAQVGPLLSTKVFKPDINKFNPIKGMAKFVSKRSAVELIKSLAKVSLIAYVAYLTVANEFDTALFLGLLDLNQTLVFLARVAFLVMAKTCAIMIVLAVIDFSFSKYEMEQKMKMTKQEVKEEHKETEGDPLLKSRIRSMQMQQARRRMMSEVPKADVIITNPTHLSIAISYERETMDAPQIIAKGADHVAFKIREIAREHKIPVIENKPLARALYKQEIGEQVPEELFTAVAEVLAYVYRLKNKK</sequence>
<dbReference type="InterPro" id="IPR029025">
    <property type="entry name" value="T3SS_substrate_exporter_C"/>
</dbReference>
<keyword evidence="15" id="KW-0966">Cell projection</keyword>
<dbReference type="GO" id="GO:0005886">
    <property type="term" value="C:plasma membrane"/>
    <property type="evidence" value="ECO:0007669"/>
    <property type="project" value="UniProtKB-SubCell"/>
</dbReference>
<dbReference type="InterPro" id="IPR006136">
    <property type="entry name" value="FlhB"/>
</dbReference>
<feature type="compositionally biased region" description="Basic and acidic residues" evidence="14">
    <location>
        <begin position="1"/>
        <end position="11"/>
    </location>
</feature>
<dbReference type="RefSeq" id="WP_191154944.1">
    <property type="nucleotide sequence ID" value="NZ_JACWUN010000006.1"/>
</dbReference>
<dbReference type="PANTHER" id="PTHR30531">
    <property type="entry name" value="FLAGELLAR BIOSYNTHETIC PROTEIN FLHB"/>
    <property type="match status" value="1"/>
</dbReference>
<dbReference type="Pfam" id="PF01312">
    <property type="entry name" value="Bac_export_2"/>
    <property type="match status" value="1"/>
</dbReference>
<feature type="region of interest" description="Disordered" evidence="14">
    <location>
        <begin position="1"/>
        <end position="24"/>
    </location>
</feature>
<dbReference type="GO" id="GO:0009306">
    <property type="term" value="P:protein secretion"/>
    <property type="evidence" value="ECO:0007669"/>
    <property type="project" value="InterPro"/>
</dbReference>